<accession>A0A0F9WD25</accession>
<keyword evidence="2" id="KW-0808">Transferase</keyword>
<dbReference type="InterPro" id="IPR045097">
    <property type="entry name" value="Thymidate_synth/dCMP_Mease"/>
</dbReference>
<dbReference type="EMBL" id="LAZR01000180">
    <property type="protein sequence ID" value="KKN83756.1"/>
    <property type="molecule type" value="Genomic_DNA"/>
</dbReference>
<gene>
    <name evidence="4" type="ORF">LCGC14_0295810</name>
</gene>
<evidence type="ECO:0000256" key="1">
    <source>
        <dbReference type="ARBA" id="ARBA00022603"/>
    </source>
</evidence>
<evidence type="ECO:0000259" key="3">
    <source>
        <dbReference type="Pfam" id="PF00303"/>
    </source>
</evidence>
<dbReference type="PANTHER" id="PTHR11548">
    <property type="entry name" value="THYMIDYLATE SYNTHASE 1"/>
    <property type="match status" value="1"/>
</dbReference>
<sequence>MRSIHIVEASLPLAWEKAVIACWENGLSFPTEYDHPDDPNSRDVSALIHVTDPFAEPRIHRAFPGGLDDLEKYRSEVLFGVHDHWIDPSVGKWEYTYHQRLRNYEVPTLGLFDQIDGLVRRLKKVPHTRRAQAVTYQVWNDMEIDDPTCLQRLWFRISDGKVHMNCHMRSNDAFKAAFMNMHAFTELQAMVAAELGVEPGHYMHIADSFHIYGSYFEEFEGFLKTVAARPQHERVYTSEFARDFFIDGCQALLAEDGMPPAKKDVLANRLAELTAT</sequence>
<evidence type="ECO:0000313" key="4">
    <source>
        <dbReference type="EMBL" id="KKN83756.1"/>
    </source>
</evidence>
<dbReference type="GO" id="GO:0006231">
    <property type="term" value="P:dTMP biosynthetic process"/>
    <property type="evidence" value="ECO:0007669"/>
    <property type="project" value="TreeGrafter"/>
</dbReference>
<dbReference type="PANTHER" id="PTHR11548:SF1">
    <property type="entry name" value="THYMIDYLATE SYNTHASE 1"/>
    <property type="match status" value="1"/>
</dbReference>
<reference evidence="4" key="1">
    <citation type="journal article" date="2015" name="Nature">
        <title>Complex archaea that bridge the gap between prokaryotes and eukaryotes.</title>
        <authorList>
            <person name="Spang A."/>
            <person name="Saw J.H."/>
            <person name="Jorgensen S.L."/>
            <person name="Zaremba-Niedzwiedzka K."/>
            <person name="Martijn J."/>
            <person name="Lind A.E."/>
            <person name="van Eijk R."/>
            <person name="Schleper C."/>
            <person name="Guy L."/>
            <person name="Ettema T.J."/>
        </authorList>
    </citation>
    <scope>NUCLEOTIDE SEQUENCE</scope>
</reference>
<organism evidence="4">
    <name type="scientific">marine sediment metagenome</name>
    <dbReference type="NCBI Taxonomy" id="412755"/>
    <lineage>
        <taxon>unclassified sequences</taxon>
        <taxon>metagenomes</taxon>
        <taxon>ecological metagenomes</taxon>
    </lineage>
</organism>
<dbReference type="InterPro" id="IPR023451">
    <property type="entry name" value="Thymidate_synth/dCMP_Mease_dom"/>
</dbReference>
<dbReference type="GO" id="GO:0005829">
    <property type="term" value="C:cytosol"/>
    <property type="evidence" value="ECO:0007669"/>
    <property type="project" value="TreeGrafter"/>
</dbReference>
<comment type="caution">
    <text evidence="4">The sequence shown here is derived from an EMBL/GenBank/DDBJ whole genome shotgun (WGS) entry which is preliminary data.</text>
</comment>
<proteinExistence type="predicted"/>
<dbReference type="GO" id="GO:0004799">
    <property type="term" value="F:thymidylate synthase activity"/>
    <property type="evidence" value="ECO:0007669"/>
    <property type="project" value="TreeGrafter"/>
</dbReference>
<protein>
    <recommendedName>
        <fullName evidence="3">Thymidylate synthase/dCMP hydroxymethylase domain-containing protein</fullName>
    </recommendedName>
</protein>
<dbReference type="InterPro" id="IPR036926">
    <property type="entry name" value="Thymidate_synth/dCMP_Mease_sf"/>
</dbReference>
<evidence type="ECO:0000256" key="2">
    <source>
        <dbReference type="ARBA" id="ARBA00022679"/>
    </source>
</evidence>
<dbReference type="GO" id="GO:0032259">
    <property type="term" value="P:methylation"/>
    <property type="evidence" value="ECO:0007669"/>
    <property type="project" value="UniProtKB-KW"/>
</dbReference>
<name>A0A0F9WD25_9ZZZZ</name>
<dbReference type="SUPFAM" id="SSF55831">
    <property type="entry name" value="Thymidylate synthase/dCMP hydroxymethylase"/>
    <property type="match status" value="1"/>
</dbReference>
<dbReference type="Pfam" id="PF00303">
    <property type="entry name" value="Thymidylat_synt"/>
    <property type="match status" value="1"/>
</dbReference>
<dbReference type="Gene3D" id="3.30.572.10">
    <property type="entry name" value="Thymidylate synthase/dCMP hydroxymethylase domain"/>
    <property type="match status" value="1"/>
</dbReference>
<keyword evidence="1" id="KW-0489">Methyltransferase</keyword>
<dbReference type="AlphaFoldDB" id="A0A0F9WD25"/>
<feature type="domain" description="Thymidylate synthase/dCMP hydroxymethylase" evidence="3">
    <location>
        <begin position="82"/>
        <end position="224"/>
    </location>
</feature>